<evidence type="ECO:0000256" key="7">
    <source>
        <dbReference type="ARBA" id="ARBA00023136"/>
    </source>
</evidence>
<proteinExistence type="inferred from homology"/>
<dbReference type="InterPro" id="IPR011992">
    <property type="entry name" value="EF-hand-dom_pair"/>
</dbReference>
<feature type="transmembrane region" description="Helical" evidence="10">
    <location>
        <begin position="236"/>
        <end position="253"/>
    </location>
</feature>
<keyword evidence="5" id="KW-0106">Calcium</keyword>
<dbReference type="GO" id="GO:0015204">
    <property type="term" value="F:urea transmembrane transporter activity"/>
    <property type="evidence" value="ECO:0007669"/>
    <property type="project" value="InterPro"/>
</dbReference>
<evidence type="ECO:0000256" key="8">
    <source>
        <dbReference type="ARBA" id="ARBA00033993"/>
    </source>
</evidence>
<sequence length="718" mass="78557">MPKAQQVNAWASYDNTAKAARRLQSDGQAPLRQRKITRHSTSAVQNDQQALKDLEGGYRRASVAENADLAAGNVSRHRTSRVFLDLMKLQKLDDGEEVEQVDRNKEKEEESGTKKLFDLDCEDILKIREAVPIFFDTELHEKGGPAQSSIQTFLASLNATMPWVQDRLHAEPLIFFEMCLRGIGQVYFQNSPLSGLLVLIALFLQSPTVAVHGILGLVCGNLVALGLGFDKGLARSGLFGYNSLLVGLAVATFDVNTEYHAAKILMVILFASFSSVVFVMFGKLLVPYKSPPLTFPFIIATLMFLLSTANMDRVEFGSVRSPSLPNYSNSEALSAISWNDFFAGTLRGVGQVYLANNIASGALILAAIAVCSRISAVAAILGSALGAAIALATGVPAPQVAQGMYGFNASLSVTAMLMFYNPSIGASILAVFSGIMSVVAQQALASVLQPLGLPFMTLPFCVVSLSFIIIQGTTSLVLAVPLADMTVPEDHLHRIYRLEDGINFLKEAVLNDENRRMNSRKLRKSFKMIQSAVYEKEAKLGDVQPKSSSSLEGLFSNHTEEVVKARAHALFRLLAQKTGQDRLTIQTILDCFRDAGMEEGEPIMLASLMLNLADHTGDKTIDEIEFVCFAMVASAAKLIRTKLFKFFDFVDADCSGSIDFHELDVALEYLGRSPFTHDEKQRLIKLSKTMTNEDDDIETVELMDIVTIEKVKSLLGTF</sequence>
<evidence type="ECO:0000256" key="3">
    <source>
        <dbReference type="ARBA" id="ARBA00022475"/>
    </source>
</evidence>
<dbReference type="Gene3D" id="1.10.3430.10">
    <property type="entry name" value="Ammonium transporter AmtB like domains"/>
    <property type="match status" value="1"/>
</dbReference>
<evidence type="ECO:0000256" key="4">
    <source>
        <dbReference type="ARBA" id="ARBA00022692"/>
    </source>
</evidence>
<dbReference type="InterPro" id="IPR004937">
    <property type="entry name" value="Urea_transporter"/>
</dbReference>
<dbReference type="InterPro" id="IPR002048">
    <property type="entry name" value="EF_hand_dom"/>
</dbReference>
<name>A0AAD2PX03_9STRA</name>
<dbReference type="EMBL" id="CAKOGP040002169">
    <property type="protein sequence ID" value="CAJ1964070.1"/>
    <property type="molecule type" value="Genomic_DNA"/>
</dbReference>
<dbReference type="AlphaFoldDB" id="A0AAD2PX03"/>
<comment type="catalytic activity">
    <reaction evidence="8">
        <text>urea(in) = urea(out)</text>
        <dbReference type="Rhea" id="RHEA:32799"/>
        <dbReference type="ChEBI" id="CHEBI:16199"/>
    </reaction>
</comment>
<feature type="transmembrane region" description="Helical" evidence="10">
    <location>
        <begin position="451"/>
        <end position="470"/>
    </location>
</feature>
<dbReference type="PROSITE" id="PS00018">
    <property type="entry name" value="EF_HAND_1"/>
    <property type="match status" value="1"/>
</dbReference>
<comment type="caution">
    <text evidence="12">The sequence shown here is derived from an EMBL/GenBank/DDBJ whole genome shotgun (WGS) entry which is preliminary data.</text>
</comment>
<dbReference type="PROSITE" id="PS50222">
    <property type="entry name" value="EF_HAND_2"/>
    <property type="match status" value="1"/>
</dbReference>
<evidence type="ECO:0000256" key="10">
    <source>
        <dbReference type="SAM" id="Phobius"/>
    </source>
</evidence>
<dbReference type="GO" id="GO:0005509">
    <property type="term" value="F:calcium ion binding"/>
    <property type="evidence" value="ECO:0007669"/>
    <property type="project" value="InterPro"/>
</dbReference>
<organism evidence="12 13">
    <name type="scientific">Cylindrotheca closterium</name>
    <dbReference type="NCBI Taxonomy" id="2856"/>
    <lineage>
        <taxon>Eukaryota</taxon>
        <taxon>Sar</taxon>
        <taxon>Stramenopiles</taxon>
        <taxon>Ochrophyta</taxon>
        <taxon>Bacillariophyta</taxon>
        <taxon>Bacillariophyceae</taxon>
        <taxon>Bacillariophycidae</taxon>
        <taxon>Bacillariales</taxon>
        <taxon>Bacillariaceae</taxon>
        <taxon>Cylindrotheca</taxon>
    </lineage>
</organism>
<dbReference type="Gene3D" id="1.10.238.10">
    <property type="entry name" value="EF-hand"/>
    <property type="match status" value="1"/>
</dbReference>
<feature type="transmembrane region" description="Helical" evidence="10">
    <location>
        <begin position="377"/>
        <end position="397"/>
    </location>
</feature>
<comment type="subcellular location">
    <subcellularLocation>
        <location evidence="1">Cell membrane</location>
        <topology evidence="1">Multi-pass membrane protein</topology>
    </subcellularLocation>
</comment>
<evidence type="ECO:0000256" key="1">
    <source>
        <dbReference type="ARBA" id="ARBA00004651"/>
    </source>
</evidence>
<dbReference type="InterPro" id="IPR018247">
    <property type="entry name" value="EF_Hand_1_Ca_BS"/>
</dbReference>
<comment type="similarity">
    <text evidence="2">Belongs to the urea transporter family.</text>
</comment>
<dbReference type="Proteomes" id="UP001295423">
    <property type="component" value="Unassembled WGS sequence"/>
</dbReference>
<accession>A0AAD2PX03</accession>
<feature type="domain" description="EF-hand" evidence="11">
    <location>
        <begin position="638"/>
        <end position="673"/>
    </location>
</feature>
<keyword evidence="7 10" id="KW-0472">Membrane</keyword>
<feature type="region of interest" description="Disordered" evidence="9">
    <location>
        <begin position="22"/>
        <end position="45"/>
    </location>
</feature>
<evidence type="ECO:0000256" key="9">
    <source>
        <dbReference type="SAM" id="MobiDB-lite"/>
    </source>
</evidence>
<evidence type="ECO:0000259" key="11">
    <source>
        <dbReference type="PROSITE" id="PS50222"/>
    </source>
</evidence>
<dbReference type="PANTHER" id="PTHR10464:SF4">
    <property type="entry name" value="UREA TRANSPORTER"/>
    <property type="match status" value="1"/>
</dbReference>
<dbReference type="GO" id="GO:0005886">
    <property type="term" value="C:plasma membrane"/>
    <property type="evidence" value="ECO:0007669"/>
    <property type="project" value="UniProtKB-SubCell"/>
</dbReference>
<evidence type="ECO:0000256" key="5">
    <source>
        <dbReference type="ARBA" id="ARBA00022837"/>
    </source>
</evidence>
<feature type="transmembrane region" description="Helical" evidence="10">
    <location>
        <begin position="210"/>
        <end position="229"/>
    </location>
</feature>
<evidence type="ECO:0000313" key="13">
    <source>
        <dbReference type="Proteomes" id="UP001295423"/>
    </source>
</evidence>
<feature type="transmembrane region" description="Helical" evidence="10">
    <location>
        <begin position="259"/>
        <end position="281"/>
    </location>
</feature>
<gene>
    <name evidence="12" type="ORF">CYCCA115_LOCUS20457</name>
</gene>
<feature type="transmembrane region" description="Helical" evidence="10">
    <location>
        <begin position="293"/>
        <end position="311"/>
    </location>
</feature>
<feature type="transmembrane region" description="Helical" evidence="10">
    <location>
        <begin position="352"/>
        <end position="370"/>
    </location>
</feature>
<keyword evidence="6 10" id="KW-1133">Transmembrane helix</keyword>
<dbReference type="InterPro" id="IPR029020">
    <property type="entry name" value="Ammonium/urea_transptr"/>
</dbReference>
<reference evidence="12" key="1">
    <citation type="submission" date="2023-08" db="EMBL/GenBank/DDBJ databases">
        <authorList>
            <person name="Audoor S."/>
            <person name="Bilcke G."/>
        </authorList>
    </citation>
    <scope>NUCLEOTIDE SEQUENCE</scope>
</reference>
<dbReference type="Pfam" id="PF03253">
    <property type="entry name" value="UT"/>
    <property type="match status" value="1"/>
</dbReference>
<protein>
    <recommendedName>
        <fullName evidence="11">EF-hand domain-containing protein</fullName>
    </recommendedName>
</protein>
<keyword evidence="4 10" id="KW-0812">Transmembrane</keyword>
<keyword evidence="13" id="KW-1185">Reference proteome</keyword>
<evidence type="ECO:0000313" key="12">
    <source>
        <dbReference type="EMBL" id="CAJ1964070.1"/>
    </source>
</evidence>
<dbReference type="SUPFAM" id="SSF47473">
    <property type="entry name" value="EF-hand"/>
    <property type="match status" value="1"/>
</dbReference>
<evidence type="ECO:0000256" key="2">
    <source>
        <dbReference type="ARBA" id="ARBA00005914"/>
    </source>
</evidence>
<dbReference type="PANTHER" id="PTHR10464">
    <property type="entry name" value="UREA TRANSPORTER"/>
    <property type="match status" value="1"/>
</dbReference>
<evidence type="ECO:0000256" key="6">
    <source>
        <dbReference type="ARBA" id="ARBA00022989"/>
    </source>
</evidence>
<feature type="transmembrane region" description="Helical" evidence="10">
    <location>
        <begin position="417"/>
        <end position="439"/>
    </location>
</feature>
<keyword evidence="3" id="KW-1003">Cell membrane</keyword>